<evidence type="ECO:0000313" key="5">
    <source>
        <dbReference type="Proteomes" id="UP000009170"/>
    </source>
</evidence>
<evidence type="ECO:0000256" key="2">
    <source>
        <dbReference type="ARBA" id="ARBA00022942"/>
    </source>
</evidence>
<accession>A0A090N3X9</accession>
<keyword evidence="2 4" id="KW-0647">Proteasome</keyword>
<dbReference type="FunCoup" id="A0A090N3X9">
    <property type="interactions" value="1909"/>
</dbReference>
<dbReference type="Gene3D" id="1.25.40.990">
    <property type="match status" value="1"/>
</dbReference>
<evidence type="ECO:0000313" key="4">
    <source>
        <dbReference type="EMBL" id="CEF98898.1"/>
    </source>
</evidence>
<gene>
    <name evidence="4" type="ORF">OT_ostta09g00040</name>
</gene>
<reference evidence="5" key="1">
    <citation type="journal article" date="2006" name="Proc. Natl. Acad. Sci. U.S.A.">
        <title>Genome analysis of the smallest free-living eukaryote Ostreococcus tauri unveils many unique features.</title>
        <authorList>
            <person name="Derelle E."/>
            <person name="Ferraz C."/>
            <person name="Rombauts S."/>
            <person name="Rouze P."/>
            <person name="Worden A.Z."/>
            <person name="Robbens S."/>
            <person name="Partensky F."/>
            <person name="Degroeve S."/>
            <person name="Echeynie S."/>
            <person name="Cooke R."/>
            <person name="Saeys Y."/>
            <person name="Wuyts J."/>
            <person name="Jabbari K."/>
            <person name="Bowler C."/>
            <person name="Panaud O."/>
            <person name="Piegu B."/>
            <person name="Ball S.G."/>
            <person name="Ral J.-P."/>
            <person name="Bouget F.-Y."/>
            <person name="Piganeau G."/>
            <person name="De Baets B."/>
            <person name="Picard A."/>
            <person name="Delseny M."/>
            <person name="Demaille J."/>
            <person name="Van de Peer Y."/>
            <person name="Moreau H."/>
        </authorList>
    </citation>
    <scope>NUCLEOTIDE SEQUENCE [LARGE SCALE GENOMIC DNA]</scope>
    <source>
        <strain evidence="5">OTTH 0595 / CCAP 157/2 / RCC745</strain>
    </source>
</reference>
<comment type="similarity">
    <text evidence="1">Belongs to the proteasome subunit S14 family.</text>
</comment>
<dbReference type="Pfam" id="PF10075">
    <property type="entry name" value="CSN8_PSD8_EIF3K"/>
    <property type="match status" value="1"/>
</dbReference>
<organism evidence="4 5">
    <name type="scientific">Ostreococcus tauri</name>
    <name type="common">Marine green alga</name>
    <dbReference type="NCBI Taxonomy" id="70448"/>
    <lineage>
        <taxon>Eukaryota</taxon>
        <taxon>Viridiplantae</taxon>
        <taxon>Chlorophyta</taxon>
        <taxon>Mamiellophyceae</taxon>
        <taxon>Mamiellales</taxon>
        <taxon>Bathycoccaceae</taxon>
        <taxon>Ostreococcus</taxon>
    </lineage>
</organism>
<dbReference type="PANTHER" id="PTHR12387">
    <property type="entry name" value="26S PROTEASOME NON-ATPASE REGULATORY SUBUNIT 8"/>
    <property type="match status" value="1"/>
</dbReference>
<dbReference type="RefSeq" id="XP_003081002.2">
    <property type="nucleotide sequence ID" value="XM_003080954.2"/>
</dbReference>
<evidence type="ECO:0000259" key="3">
    <source>
        <dbReference type="PROSITE" id="PS50250"/>
    </source>
</evidence>
<reference evidence="4 5" key="2">
    <citation type="journal article" date="2014" name="BMC Genomics">
        <title>An improved genome of the model marine alga Ostreococcus tauri unfolds by assessing Illumina de novo assemblies.</title>
        <authorList>
            <person name="Blanc-Mathieu R."/>
            <person name="Verhelst B."/>
            <person name="Derelle E."/>
            <person name="Rombauts S."/>
            <person name="Bouget F.Y."/>
            <person name="Carre I."/>
            <person name="Chateau A."/>
            <person name="Eyre-Walker A."/>
            <person name="Grimsley N."/>
            <person name="Moreau H."/>
            <person name="Piegu B."/>
            <person name="Rivals E."/>
            <person name="Schackwitz W."/>
            <person name="Van de Peer Y."/>
            <person name="Piganeau G."/>
        </authorList>
    </citation>
    <scope>NUCLEOTIDE SEQUENCE [LARGE SCALE GENOMIC DNA]</scope>
    <source>
        <strain evidence="5">OTTH 0595 / CCAP 157/2 / RCC745</strain>
    </source>
</reference>
<dbReference type="GeneID" id="9833533"/>
<dbReference type="STRING" id="70448.A0A090N3X9"/>
<dbReference type="PROSITE" id="PS50250">
    <property type="entry name" value="PCI"/>
    <property type="match status" value="1"/>
</dbReference>
<comment type="caution">
    <text evidence="4">The sequence shown here is derived from an EMBL/GenBank/DDBJ whole genome shotgun (WGS) entry which is preliminary data.</text>
</comment>
<protein>
    <submittedName>
        <fullName evidence="4">26S proteasome non-ATPase regulatory subunit Rpn12</fullName>
    </submittedName>
</protein>
<dbReference type="InterPro" id="IPR033464">
    <property type="entry name" value="CSN8_PSD8_EIF3K"/>
</dbReference>
<sequence length="278" mass="30713">MSRGRQAASSSSEGVKIGKDLLSQVVSAIESRDMSAALERLDDFKVHAAMYFNAIDVSSEFRADELRLSREAAERGVMISAATKDEASFERHAAQAKAAYEACERFPDGMIERSANEPLIIGLNLLRLLVQNRIAEFHTELEITNAETLADGRVQAVLELERFLMEGAYNKIAANRGALPDPSYEHFMSMLMDTVRDEIASCAQSAYARLSRDDATRLLGFSSASEFEVYARSREWTIDGNGTVIFNEEIAPASAKDIPSASLISQTLLYAKELERIV</sequence>
<dbReference type="PANTHER" id="PTHR12387:SF0">
    <property type="entry name" value="26S PROTEASOME NON-ATPASE REGULATORY SUBUNIT 8"/>
    <property type="match status" value="1"/>
</dbReference>
<dbReference type="GO" id="GO:0005829">
    <property type="term" value="C:cytosol"/>
    <property type="evidence" value="ECO:0007669"/>
    <property type="project" value="TreeGrafter"/>
</dbReference>
<name>A0A090N3X9_OSTTA</name>
<dbReference type="GO" id="GO:0005634">
    <property type="term" value="C:nucleus"/>
    <property type="evidence" value="ECO:0007669"/>
    <property type="project" value="TreeGrafter"/>
</dbReference>
<dbReference type="KEGG" id="ota:OT_ostta09g00040"/>
<proteinExistence type="inferred from homology"/>
<dbReference type="OrthoDB" id="8775810at2759"/>
<dbReference type="EMBL" id="CAID01000009">
    <property type="protein sequence ID" value="CEF98898.1"/>
    <property type="molecule type" value="Genomic_DNA"/>
</dbReference>
<dbReference type="InParanoid" id="A0A090N3X9"/>
<dbReference type="GO" id="GO:0008541">
    <property type="term" value="C:proteasome regulatory particle, lid subcomplex"/>
    <property type="evidence" value="ECO:0007669"/>
    <property type="project" value="TreeGrafter"/>
</dbReference>
<evidence type="ECO:0000256" key="1">
    <source>
        <dbReference type="ARBA" id="ARBA00009627"/>
    </source>
</evidence>
<dbReference type="AlphaFoldDB" id="A0A090N3X9"/>
<keyword evidence="5" id="KW-1185">Reference proteome</keyword>
<dbReference type="InterPro" id="IPR006746">
    <property type="entry name" value="26S_Psome_Rpn12"/>
</dbReference>
<dbReference type="InterPro" id="IPR000717">
    <property type="entry name" value="PCI_dom"/>
</dbReference>
<dbReference type="GO" id="GO:0043161">
    <property type="term" value="P:proteasome-mediated ubiquitin-dependent protein catabolic process"/>
    <property type="evidence" value="ECO:0007669"/>
    <property type="project" value="TreeGrafter"/>
</dbReference>
<dbReference type="Proteomes" id="UP000009170">
    <property type="component" value="Unassembled WGS sequence"/>
</dbReference>
<feature type="domain" description="PCI" evidence="3">
    <location>
        <begin position="89"/>
        <end position="278"/>
    </location>
</feature>